<dbReference type="PANTHER" id="PTHR11014">
    <property type="entry name" value="PEPTIDASE M20 FAMILY MEMBER"/>
    <property type="match status" value="1"/>
</dbReference>
<dbReference type="GeneID" id="77466447"/>
<accession>A0ABN5JDA6</accession>
<evidence type="ECO:0000313" key="2">
    <source>
        <dbReference type="EMBL" id="AVQ29768.1"/>
    </source>
</evidence>
<keyword evidence="3" id="KW-1185">Reference proteome</keyword>
<dbReference type="Gene3D" id="3.40.630.10">
    <property type="entry name" value="Zn peptidases"/>
    <property type="match status" value="1"/>
</dbReference>
<evidence type="ECO:0000313" key="3">
    <source>
        <dbReference type="Proteomes" id="UP000241238"/>
    </source>
</evidence>
<dbReference type="InterPro" id="IPR017439">
    <property type="entry name" value="Amidohydrolase"/>
</dbReference>
<dbReference type="InterPro" id="IPR036264">
    <property type="entry name" value="Bact_exopeptidase_dim_dom"/>
</dbReference>
<name>A0ABN5JDA6_FUSVA</name>
<dbReference type="EMBL" id="CP028103">
    <property type="protein sequence ID" value="AVQ29768.1"/>
    <property type="molecule type" value="Genomic_DNA"/>
</dbReference>
<dbReference type="SUPFAM" id="SSF53187">
    <property type="entry name" value="Zn-dependent exopeptidases"/>
    <property type="match status" value="1"/>
</dbReference>
<evidence type="ECO:0000259" key="1">
    <source>
        <dbReference type="Pfam" id="PF07687"/>
    </source>
</evidence>
<dbReference type="Gene3D" id="3.30.70.360">
    <property type="match status" value="1"/>
</dbReference>
<dbReference type="RefSeq" id="WP_005951075.1">
    <property type="nucleotide sequence ID" value="NZ_CP028103.1"/>
</dbReference>
<dbReference type="PIRSF" id="PIRSF005962">
    <property type="entry name" value="Pept_M20D_amidohydro"/>
    <property type="match status" value="1"/>
</dbReference>
<dbReference type="InterPro" id="IPR011650">
    <property type="entry name" value="Peptidase_M20_dimer"/>
</dbReference>
<dbReference type="NCBIfam" id="TIGR01891">
    <property type="entry name" value="amidohydrolases"/>
    <property type="match status" value="1"/>
</dbReference>
<protein>
    <submittedName>
        <fullName evidence="2">Amidohydrolase</fullName>
    </submittedName>
</protein>
<dbReference type="Proteomes" id="UP000241238">
    <property type="component" value="Chromosome"/>
</dbReference>
<dbReference type="InterPro" id="IPR002933">
    <property type="entry name" value="Peptidase_M20"/>
</dbReference>
<dbReference type="PANTHER" id="PTHR11014:SF63">
    <property type="entry name" value="METALLOPEPTIDASE, PUTATIVE (AFU_ORTHOLOGUE AFUA_6G09600)-RELATED"/>
    <property type="match status" value="1"/>
</dbReference>
<organism evidence="2 3">
    <name type="scientific">Fusobacterium varium ATCC 27725</name>
    <dbReference type="NCBI Taxonomy" id="469618"/>
    <lineage>
        <taxon>Bacteria</taxon>
        <taxon>Fusobacteriati</taxon>
        <taxon>Fusobacteriota</taxon>
        <taxon>Fusobacteriia</taxon>
        <taxon>Fusobacteriales</taxon>
        <taxon>Fusobacteriaceae</taxon>
        <taxon>Fusobacterium</taxon>
    </lineage>
</organism>
<sequence length="390" mass="41814">MQTKKLAEKYKNYVINMRREFHMNPEASMKEYNTSKRIREELDKAGIENKSIAGTGVIATIKGDHPGKTVALRGDIDALAVVEESGKEYASKVHGLMHACGHDTHGAMLLGSAMVLNEMKDKINGTVKFFFQPGEEVGKGAAAMVAEGALEGVDSVMGMHISSGLPSGTINADPGAKTASADYFKITVTGKGGHGAEPEKTIDAVVAGSAVVMNLQSLVSREFSPFDPLVVTIGSIHSGTRFNVIAPRAVIEGTVRYYNPEFKEKVPAAIERIAKATAEAYRATAEIEYSNLVKITINDDTCTSIAREAAGKIVGKENVIETPPATGGEDFSEFSSIVPGVMCNLGSGNEEKGTTYPHHHGKFDVDEDVFVDGVAFYAQYALDFLDKNKD</sequence>
<reference evidence="3" key="1">
    <citation type="journal article" date="2018" name="MSphere">
        <title>Fusobacterium Genomics Using MinION and Illumina Sequencing Enables Genome Completion and Correction.</title>
        <authorList>
            <person name="Todd S.M."/>
            <person name="Settlage R.E."/>
            <person name="Lahmers K.K."/>
            <person name="Slade D.J."/>
        </authorList>
    </citation>
    <scope>NUCLEOTIDE SEQUENCE [LARGE SCALE GENOMIC DNA]</scope>
    <source>
        <strain evidence="3">ATCC 27725</strain>
    </source>
</reference>
<feature type="domain" description="Peptidase M20 dimerisation" evidence="1">
    <location>
        <begin position="183"/>
        <end position="281"/>
    </location>
</feature>
<dbReference type="SUPFAM" id="SSF55031">
    <property type="entry name" value="Bacterial exopeptidase dimerisation domain"/>
    <property type="match status" value="1"/>
</dbReference>
<gene>
    <name evidence="2" type="ORF">C4N18_00465</name>
</gene>
<dbReference type="Pfam" id="PF07687">
    <property type="entry name" value="M20_dimer"/>
    <property type="match status" value="1"/>
</dbReference>
<proteinExistence type="predicted"/>
<dbReference type="Pfam" id="PF01546">
    <property type="entry name" value="Peptidase_M20"/>
    <property type="match status" value="1"/>
</dbReference>